<dbReference type="RefSeq" id="WP_305892215.1">
    <property type="nucleotide sequence ID" value="NZ_JAUZVZ010000002.1"/>
</dbReference>
<dbReference type="CDD" id="cd02440">
    <property type="entry name" value="AdoMet_MTases"/>
    <property type="match status" value="1"/>
</dbReference>
<protein>
    <submittedName>
        <fullName evidence="2">Methyltransferase domain-containing protein</fullName>
    </submittedName>
</protein>
<accession>A0ABT9GV69</accession>
<evidence type="ECO:0000259" key="1">
    <source>
        <dbReference type="Pfam" id="PF08241"/>
    </source>
</evidence>
<dbReference type="Pfam" id="PF08241">
    <property type="entry name" value="Methyltransf_11"/>
    <property type="match status" value="1"/>
</dbReference>
<keyword evidence="3" id="KW-1185">Reference proteome</keyword>
<evidence type="ECO:0000313" key="3">
    <source>
        <dbReference type="Proteomes" id="UP001231616"/>
    </source>
</evidence>
<comment type="caution">
    <text evidence="2">The sequence shown here is derived from an EMBL/GenBank/DDBJ whole genome shotgun (WGS) entry which is preliminary data.</text>
</comment>
<keyword evidence="2" id="KW-0489">Methyltransferase</keyword>
<dbReference type="SUPFAM" id="SSF53335">
    <property type="entry name" value="S-adenosyl-L-methionine-dependent methyltransferases"/>
    <property type="match status" value="1"/>
</dbReference>
<dbReference type="Gene3D" id="3.40.50.150">
    <property type="entry name" value="Vaccinia Virus protein VP39"/>
    <property type="match status" value="1"/>
</dbReference>
<proteinExistence type="predicted"/>
<reference evidence="2 3" key="1">
    <citation type="submission" date="2023-08" db="EMBL/GenBank/DDBJ databases">
        <authorList>
            <person name="Joshi A."/>
            <person name="Thite S."/>
        </authorList>
    </citation>
    <scope>NUCLEOTIDE SEQUENCE [LARGE SCALE GENOMIC DNA]</scope>
    <source>
        <strain evidence="2 3">AC40</strain>
    </source>
</reference>
<dbReference type="EMBL" id="JAUZVZ010000002">
    <property type="protein sequence ID" value="MDP4534950.1"/>
    <property type="molecule type" value="Genomic_DNA"/>
</dbReference>
<organism evidence="2 3">
    <name type="scientific">Alkalimonas collagenimarina</name>
    <dbReference type="NCBI Taxonomy" id="400390"/>
    <lineage>
        <taxon>Bacteria</taxon>
        <taxon>Pseudomonadati</taxon>
        <taxon>Pseudomonadota</taxon>
        <taxon>Gammaproteobacteria</taxon>
        <taxon>Alkalimonas</taxon>
    </lineage>
</organism>
<dbReference type="InterPro" id="IPR029063">
    <property type="entry name" value="SAM-dependent_MTases_sf"/>
</dbReference>
<keyword evidence="2" id="KW-0808">Transferase</keyword>
<dbReference type="InterPro" id="IPR013216">
    <property type="entry name" value="Methyltransf_11"/>
</dbReference>
<feature type="domain" description="Methyltransferase type 11" evidence="1">
    <location>
        <begin position="48"/>
        <end position="150"/>
    </location>
</feature>
<dbReference type="Proteomes" id="UP001231616">
    <property type="component" value="Unassembled WGS sequence"/>
</dbReference>
<dbReference type="PANTHER" id="PTHR43591">
    <property type="entry name" value="METHYLTRANSFERASE"/>
    <property type="match status" value="1"/>
</dbReference>
<name>A0ABT9GV69_9GAMM</name>
<dbReference type="GO" id="GO:0032259">
    <property type="term" value="P:methylation"/>
    <property type="evidence" value="ECO:0007669"/>
    <property type="project" value="UniProtKB-KW"/>
</dbReference>
<sequence>MEHWNSYWHQTKSLNSFAEDESSPGYNGAVLDYWHQLFASFPTGSTILDVATGNGALAVSLVDFSNTVKANFQVLASDLAAIQPLSTIAAQPDVLKLLRQVCFYSETPTEQLPFAQNSLDAVISQFGFEYSKRKAAMQEVLRVLKPTGSFSAMIHHRSSVLTKDCESGLAFYSDVADCHFFAVATELLTIADSEPKQLSSQQRTQYLNKKLFKLAQDLQGICVNTTKEYWCQDFLQRVSPLFMQVKPGHLQLLKRFQHDILSHEARLNDQLASAWSEQDAEDFSACVLRAGHQSNISPFLLDNDLFGWTLKMTK</sequence>
<evidence type="ECO:0000313" key="2">
    <source>
        <dbReference type="EMBL" id="MDP4534950.1"/>
    </source>
</evidence>
<gene>
    <name evidence="2" type="ORF">Q3O60_01955</name>
</gene>
<dbReference type="PANTHER" id="PTHR43591:SF24">
    <property type="entry name" value="2-METHOXY-6-POLYPRENYL-1,4-BENZOQUINOL METHYLASE, MITOCHONDRIAL"/>
    <property type="match status" value="1"/>
</dbReference>
<dbReference type="GO" id="GO:0008168">
    <property type="term" value="F:methyltransferase activity"/>
    <property type="evidence" value="ECO:0007669"/>
    <property type="project" value="UniProtKB-KW"/>
</dbReference>